<reference evidence="1 2" key="1">
    <citation type="submission" date="2018-03" db="EMBL/GenBank/DDBJ databases">
        <title>Genomic Encyclopedia of Archaeal and Bacterial Type Strains, Phase II (KMG-II): from individual species to whole genera.</title>
        <authorList>
            <person name="Goeker M."/>
        </authorList>
    </citation>
    <scope>NUCLEOTIDE SEQUENCE [LARGE SCALE GENOMIC DNA]</scope>
    <source>
        <strain evidence="1 2">DSM 28354</strain>
    </source>
</reference>
<dbReference type="RefSeq" id="WP_245882276.1">
    <property type="nucleotide sequence ID" value="NZ_PVTE01000006.1"/>
</dbReference>
<accession>A0A2T0T5R1</accession>
<dbReference type="Proteomes" id="UP000238375">
    <property type="component" value="Unassembled WGS sequence"/>
</dbReference>
<proteinExistence type="predicted"/>
<evidence type="ECO:0008006" key="3">
    <source>
        <dbReference type="Google" id="ProtNLM"/>
    </source>
</evidence>
<evidence type="ECO:0000313" key="1">
    <source>
        <dbReference type="EMBL" id="PRY40979.1"/>
    </source>
</evidence>
<gene>
    <name evidence="1" type="ORF">CLV58_106164</name>
</gene>
<dbReference type="AlphaFoldDB" id="A0A2T0T5R1"/>
<dbReference type="EMBL" id="PVTE01000006">
    <property type="protein sequence ID" value="PRY40979.1"/>
    <property type="molecule type" value="Genomic_DNA"/>
</dbReference>
<protein>
    <recommendedName>
        <fullName evidence="3">Lipocalin-like protein</fullName>
    </recommendedName>
</protein>
<sequence>MKHPSTFLIFLLSLSGLLSCNSPEAISTGPADGRVAGTWRLVERRFLKDSLYTVKIDTIVQTRDTSYLTVKRYAATPAQTLTFASDGTLSASGSEMSYYFPMHSFRVDTSYPDSLFMNFYITSNRATTFSRQQLQFRNDTMLFVPSSDAYSKFLKVR</sequence>
<organism evidence="1 2">
    <name type="scientific">Spirosoma oryzae</name>
    <dbReference type="NCBI Taxonomy" id="1469603"/>
    <lineage>
        <taxon>Bacteria</taxon>
        <taxon>Pseudomonadati</taxon>
        <taxon>Bacteroidota</taxon>
        <taxon>Cytophagia</taxon>
        <taxon>Cytophagales</taxon>
        <taxon>Cytophagaceae</taxon>
        <taxon>Spirosoma</taxon>
    </lineage>
</organism>
<keyword evidence="2" id="KW-1185">Reference proteome</keyword>
<comment type="caution">
    <text evidence="1">The sequence shown here is derived from an EMBL/GenBank/DDBJ whole genome shotgun (WGS) entry which is preliminary data.</text>
</comment>
<name>A0A2T0T5R1_9BACT</name>
<evidence type="ECO:0000313" key="2">
    <source>
        <dbReference type="Proteomes" id="UP000238375"/>
    </source>
</evidence>
<dbReference type="PROSITE" id="PS51257">
    <property type="entry name" value="PROKAR_LIPOPROTEIN"/>
    <property type="match status" value="1"/>
</dbReference>